<evidence type="ECO:0000313" key="9">
    <source>
        <dbReference type="Proteomes" id="UP000306409"/>
    </source>
</evidence>
<dbReference type="SFLD" id="SFLDG01384">
    <property type="entry name" value="thioether_bond_formation_requi"/>
    <property type="match status" value="1"/>
</dbReference>
<comment type="cofactor">
    <cofactor evidence="1">
        <name>[4Fe-4S] cluster</name>
        <dbReference type="ChEBI" id="CHEBI:49883"/>
    </cofactor>
</comment>
<dbReference type="Pfam" id="PF04055">
    <property type="entry name" value="Radical_SAM"/>
    <property type="match status" value="1"/>
</dbReference>
<dbReference type="CDD" id="cd01335">
    <property type="entry name" value="Radical_SAM"/>
    <property type="match status" value="1"/>
</dbReference>
<keyword evidence="2" id="KW-0949">S-adenosyl-L-methionine</keyword>
<keyword evidence="4" id="KW-0408">Iron</keyword>
<dbReference type="GO" id="GO:0051536">
    <property type="term" value="F:iron-sulfur cluster binding"/>
    <property type="evidence" value="ECO:0007669"/>
    <property type="project" value="UniProtKB-KW"/>
</dbReference>
<proteinExistence type="inferred from homology"/>
<evidence type="ECO:0000259" key="7">
    <source>
        <dbReference type="PROSITE" id="PS51918"/>
    </source>
</evidence>
<evidence type="ECO:0000256" key="5">
    <source>
        <dbReference type="ARBA" id="ARBA00023014"/>
    </source>
</evidence>
<dbReference type="Proteomes" id="UP000306409">
    <property type="component" value="Chromosome"/>
</dbReference>
<name>A0A4V6EP13_9FIRM</name>
<keyword evidence="3" id="KW-0479">Metal-binding</keyword>
<gene>
    <name evidence="8" type="primary">hxsB</name>
    <name evidence="8" type="ORF">EHE19_015075</name>
</gene>
<dbReference type="OrthoDB" id="1994517at2"/>
<keyword evidence="9" id="KW-1185">Reference proteome</keyword>
<feature type="domain" description="Radical SAM core" evidence="7">
    <location>
        <begin position="87"/>
        <end position="325"/>
    </location>
</feature>
<dbReference type="NCBIfam" id="TIGR03978">
    <property type="entry name" value="rSAM_paired_1"/>
    <property type="match status" value="1"/>
</dbReference>
<organism evidence="8 9">
    <name type="scientific">Ruminiclostridium herbifermentans</name>
    <dbReference type="NCBI Taxonomy" id="2488810"/>
    <lineage>
        <taxon>Bacteria</taxon>
        <taxon>Bacillati</taxon>
        <taxon>Bacillota</taxon>
        <taxon>Clostridia</taxon>
        <taxon>Eubacteriales</taxon>
        <taxon>Oscillospiraceae</taxon>
        <taxon>Ruminiclostridium</taxon>
    </lineage>
</organism>
<dbReference type="AlphaFoldDB" id="A0A4V6EP13"/>
<evidence type="ECO:0000313" key="8">
    <source>
        <dbReference type="EMBL" id="QNU66189.1"/>
    </source>
</evidence>
<evidence type="ECO:0000256" key="1">
    <source>
        <dbReference type="ARBA" id="ARBA00001966"/>
    </source>
</evidence>
<dbReference type="SUPFAM" id="SSF102114">
    <property type="entry name" value="Radical SAM enzymes"/>
    <property type="match status" value="1"/>
</dbReference>
<comment type="similarity">
    <text evidence="6">Belongs to the radical SAM superfamily. Anaerobic sulfatase-maturating enzyme family.</text>
</comment>
<dbReference type="InterPro" id="IPR058240">
    <property type="entry name" value="rSAM_sf"/>
</dbReference>
<dbReference type="SFLD" id="SFLDG01067">
    <property type="entry name" value="SPASM/twitch_domain_containing"/>
    <property type="match status" value="1"/>
</dbReference>
<reference evidence="8 9" key="1">
    <citation type="submission" date="2020-09" db="EMBL/GenBank/DDBJ databases">
        <title>Characterization and genome sequencing of Ruminiclostridium sp. nov. MA18.</title>
        <authorList>
            <person name="Rettenmaier R."/>
            <person name="Kowollik M.-L."/>
            <person name="Liebl W."/>
            <person name="Zverlov V."/>
        </authorList>
    </citation>
    <scope>NUCLEOTIDE SEQUENCE [LARGE SCALE GENOMIC DNA]</scope>
    <source>
        <strain evidence="8 9">MA18</strain>
    </source>
</reference>
<dbReference type="SFLD" id="SFLDS00029">
    <property type="entry name" value="Radical_SAM"/>
    <property type="match status" value="1"/>
</dbReference>
<dbReference type="GO" id="GO:0046872">
    <property type="term" value="F:metal ion binding"/>
    <property type="evidence" value="ECO:0007669"/>
    <property type="project" value="UniProtKB-KW"/>
</dbReference>
<dbReference type="PANTHER" id="PTHR43273">
    <property type="entry name" value="ANAEROBIC SULFATASE-MATURATING ENZYME HOMOLOG ASLB-RELATED"/>
    <property type="match status" value="1"/>
</dbReference>
<evidence type="ECO:0000256" key="6">
    <source>
        <dbReference type="ARBA" id="ARBA00023601"/>
    </source>
</evidence>
<dbReference type="KEGG" id="rher:EHE19_015075"/>
<dbReference type="InterPro" id="IPR023867">
    <property type="entry name" value="Sulphatase_maturase_rSAM"/>
</dbReference>
<keyword evidence="5" id="KW-0411">Iron-sulfur</keyword>
<dbReference type="Gene3D" id="3.20.20.70">
    <property type="entry name" value="Aldolase class I"/>
    <property type="match status" value="1"/>
</dbReference>
<evidence type="ECO:0000256" key="2">
    <source>
        <dbReference type="ARBA" id="ARBA00022691"/>
    </source>
</evidence>
<dbReference type="InterPro" id="IPR007197">
    <property type="entry name" value="rSAM"/>
</dbReference>
<accession>A0A4V6EP13</accession>
<evidence type="ECO:0000256" key="4">
    <source>
        <dbReference type="ARBA" id="ARBA00023004"/>
    </source>
</evidence>
<dbReference type="EMBL" id="CP061336">
    <property type="protein sequence ID" value="QNU66189.1"/>
    <property type="molecule type" value="Genomic_DNA"/>
</dbReference>
<dbReference type="GO" id="GO:0016491">
    <property type="term" value="F:oxidoreductase activity"/>
    <property type="evidence" value="ECO:0007669"/>
    <property type="project" value="InterPro"/>
</dbReference>
<sequence>MDYIEKELEHKKYLINFYRSRDIGNKKLLTTDHGTWMIFSDEEYRHFTEENMDETLYNEAEQRGLLITSSNYGSIINQYHRRYESIEKGAALHIIVPTIRCNLRCSYCHSEAASITDGNYYDMKEDTLKRTLEFIFQSPNHTITIEFQGGEPLLNKPLIKKTCEYAAVLNQKYRKKYKIALISNFIAMDEDFLQFIYENKDVIHLCTSLDGPEYVHDQNRKYVHRDVGTYKQVTYWIKRCFEKGIKVGMLMVTTRQSLPYWKEIIDEYVRWGQTEIQIKPLDYLGYAVEVWDTIGYTMEEFIDFWKKCVDYTFELLGKGVYIAERYVVLAFKKILTNKNVDFLDLTNPCGAIRGQVVYNYNGDIYCCDEARVMDDFIIGNVFEDNYNGLIQKRKSKEIIMASIAEGYYCDSCVYKPFCGVCPVLGYAQQRSYNIKLNKTNRCKKNRTVFDYVFNKIIYEQASVKQFIMGYMLQSRLDRQS</sequence>
<dbReference type="InterPro" id="IPR013785">
    <property type="entry name" value="Aldolase_TIM"/>
</dbReference>
<dbReference type="InterPro" id="IPR023885">
    <property type="entry name" value="4Fe4S-binding_SPASM_dom"/>
</dbReference>
<dbReference type="InterPro" id="IPR024023">
    <property type="entry name" value="rSAM_paired_HxsB"/>
</dbReference>
<dbReference type="PROSITE" id="PS51918">
    <property type="entry name" value="RADICAL_SAM"/>
    <property type="match status" value="1"/>
</dbReference>
<dbReference type="NCBIfam" id="TIGR04085">
    <property type="entry name" value="rSAM_more_4Fe4S"/>
    <property type="match status" value="1"/>
</dbReference>
<dbReference type="SFLD" id="SFLDG01386">
    <property type="entry name" value="main_SPASM_domain-containing"/>
    <property type="match status" value="1"/>
</dbReference>
<dbReference type="RefSeq" id="WP_137696933.1">
    <property type="nucleotide sequence ID" value="NZ_CP061336.1"/>
</dbReference>
<protein>
    <submittedName>
        <fullName evidence="8">His-Xaa-Ser system radical SAM maturase HxsB</fullName>
    </submittedName>
</protein>
<dbReference type="PANTHER" id="PTHR43273:SF3">
    <property type="entry name" value="ANAEROBIC SULFATASE-MATURATING ENZYME HOMOLOG ASLB-RELATED"/>
    <property type="match status" value="1"/>
</dbReference>
<evidence type="ECO:0000256" key="3">
    <source>
        <dbReference type="ARBA" id="ARBA00022723"/>
    </source>
</evidence>